<dbReference type="EMBL" id="FWWR01000017">
    <property type="protein sequence ID" value="SMB92724.1"/>
    <property type="molecule type" value="Genomic_DNA"/>
</dbReference>
<dbReference type="GO" id="GO:0003676">
    <property type="term" value="F:nucleic acid binding"/>
    <property type="evidence" value="ECO:0007669"/>
    <property type="project" value="InterPro"/>
</dbReference>
<protein>
    <submittedName>
        <fullName evidence="6">Micrococcal nuclease</fullName>
    </submittedName>
</protein>
<name>A0A1W1VIF0_PEPAS</name>
<dbReference type="Proteomes" id="UP000192368">
    <property type="component" value="Unassembled WGS sequence"/>
</dbReference>
<gene>
    <name evidence="6" type="ORF">SAMN00017477_1964</name>
</gene>
<proteinExistence type="predicted"/>
<dbReference type="GO" id="GO:0004519">
    <property type="term" value="F:endonuclease activity"/>
    <property type="evidence" value="ECO:0007669"/>
    <property type="project" value="UniProtKB-KW"/>
</dbReference>
<keyword evidence="4" id="KW-1133">Transmembrane helix</keyword>
<evidence type="ECO:0000256" key="3">
    <source>
        <dbReference type="ARBA" id="ARBA00022801"/>
    </source>
</evidence>
<dbReference type="RefSeq" id="WP_084231478.1">
    <property type="nucleotide sequence ID" value="NZ_FWWR01000017.1"/>
</dbReference>
<sequence length="179" mass="20728">MRGNKYLSLILLIILIGIHFYLGNEENSTLGEYRETTIIKVIDGDTVLSSDGEKIRIIGINTPEISKKESLSMEAKYLAENILLNKRVFIEKDIEEFDRYGRTLGYIWVEVPDKVNRKSIEKLNYSGIALKFGLARVYTFKPNDKYREFFIDIQKNAIKNKIGMWEYSEEGTTRGNSLK</sequence>
<feature type="transmembrane region" description="Helical" evidence="4">
    <location>
        <begin position="6"/>
        <end position="24"/>
    </location>
</feature>
<dbReference type="SUPFAM" id="SSF50199">
    <property type="entry name" value="Staphylococcal nuclease"/>
    <property type="match status" value="1"/>
</dbReference>
<dbReference type="AlphaFoldDB" id="A0A1W1VIF0"/>
<reference evidence="7" key="1">
    <citation type="submission" date="2017-04" db="EMBL/GenBank/DDBJ databases">
        <authorList>
            <person name="Varghese N."/>
            <person name="Submissions S."/>
        </authorList>
    </citation>
    <scope>NUCLEOTIDE SEQUENCE [LARGE SCALE GENOMIC DNA]</scope>
    <source>
        <strain evidence="7">DSM 20463</strain>
    </source>
</reference>
<keyword evidence="7" id="KW-1185">Reference proteome</keyword>
<evidence type="ECO:0000313" key="7">
    <source>
        <dbReference type="Proteomes" id="UP000192368"/>
    </source>
</evidence>
<dbReference type="Pfam" id="PF00565">
    <property type="entry name" value="SNase"/>
    <property type="match status" value="1"/>
</dbReference>
<dbReference type="PROSITE" id="PS50830">
    <property type="entry name" value="TNASE_3"/>
    <property type="match status" value="1"/>
</dbReference>
<feature type="domain" description="TNase-like" evidence="5">
    <location>
        <begin position="32"/>
        <end position="167"/>
    </location>
</feature>
<dbReference type="PANTHER" id="PTHR12302">
    <property type="entry name" value="EBNA2 BINDING PROTEIN P100"/>
    <property type="match status" value="1"/>
</dbReference>
<dbReference type="InterPro" id="IPR002071">
    <property type="entry name" value="Thermonucl_AS"/>
</dbReference>
<accession>A0A1W1VIF0</accession>
<dbReference type="PROSITE" id="PS01284">
    <property type="entry name" value="TNASE_2"/>
    <property type="match status" value="1"/>
</dbReference>
<dbReference type="PANTHER" id="PTHR12302:SF3">
    <property type="entry name" value="SERINE_THREONINE-PROTEIN KINASE 31"/>
    <property type="match status" value="1"/>
</dbReference>
<keyword evidence="1" id="KW-0540">Nuclease</keyword>
<evidence type="ECO:0000256" key="1">
    <source>
        <dbReference type="ARBA" id="ARBA00022722"/>
    </source>
</evidence>
<dbReference type="STRING" id="573058.SAMN00017477_1964"/>
<dbReference type="InterPro" id="IPR035437">
    <property type="entry name" value="SNase_OB-fold_sf"/>
</dbReference>
<evidence type="ECO:0000256" key="2">
    <source>
        <dbReference type="ARBA" id="ARBA00022759"/>
    </source>
</evidence>
<dbReference type="Gene3D" id="2.40.50.90">
    <property type="match status" value="1"/>
</dbReference>
<keyword evidence="4" id="KW-0812">Transmembrane</keyword>
<evidence type="ECO:0000259" key="5">
    <source>
        <dbReference type="PROSITE" id="PS50830"/>
    </source>
</evidence>
<evidence type="ECO:0000313" key="6">
    <source>
        <dbReference type="EMBL" id="SMB92724.1"/>
    </source>
</evidence>
<keyword evidence="3" id="KW-0378">Hydrolase</keyword>
<dbReference type="GO" id="GO:0016787">
    <property type="term" value="F:hydrolase activity"/>
    <property type="evidence" value="ECO:0007669"/>
    <property type="project" value="UniProtKB-KW"/>
</dbReference>
<dbReference type="SMART" id="SM00318">
    <property type="entry name" value="SNc"/>
    <property type="match status" value="1"/>
</dbReference>
<keyword evidence="4" id="KW-0472">Membrane</keyword>
<organism evidence="6 7">
    <name type="scientific">Peptoniphilus asaccharolyticus DSM 20463</name>
    <dbReference type="NCBI Taxonomy" id="573058"/>
    <lineage>
        <taxon>Bacteria</taxon>
        <taxon>Bacillati</taxon>
        <taxon>Bacillota</taxon>
        <taxon>Tissierellia</taxon>
        <taxon>Tissierellales</taxon>
        <taxon>Peptoniphilaceae</taxon>
        <taxon>Peptoniphilus</taxon>
    </lineage>
</organism>
<keyword evidence="2" id="KW-0255">Endonuclease</keyword>
<dbReference type="OrthoDB" id="4376109at2"/>
<evidence type="ECO:0000256" key="4">
    <source>
        <dbReference type="SAM" id="Phobius"/>
    </source>
</evidence>
<dbReference type="InterPro" id="IPR016071">
    <property type="entry name" value="Staphylococal_nuclease_OB-fold"/>
</dbReference>